<evidence type="ECO:0000256" key="1">
    <source>
        <dbReference type="SAM" id="MobiDB-lite"/>
    </source>
</evidence>
<evidence type="ECO:0008006" key="3">
    <source>
        <dbReference type="Google" id="ProtNLM"/>
    </source>
</evidence>
<name>A0A0F9LFU5_9ZZZZ</name>
<reference evidence="2" key="1">
    <citation type="journal article" date="2015" name="Nature">
        <title>Complex archaea that bridge the gap between prokaryotes and eukaryotes.</title>
        <authorList>
            <person name="Spang A."/>
            <person name="Saw J.H."/>
            <person name="Jorgensen S.L."/>
            <person name="Zaremba-Niedzwiedzka K."/>
            <person name="Martijn J."/>
            <person name="Lind A.E."/>
            <person name="van Eijk R."/>
            <person name="Schleper C."/>
            <person name="Guy L."/>
            <person name="Ettema T.J."/>
        </authorList>
    </citation>
    <scope>NUCLEOTIDE SEQUENCE</scope>
</reference>
<dbReference type="AlphaFoldDB" id="A0A0F9LFU5"/>
<feature type="region of interest" description="Disordered" evidence="1">
    <location>
        <begin position="79"/>
        <end position="100"/>
    </location>
</feature>
<comment type="caution">
    <text evidence="2">The sequence shown here is derived from an EMBL/GenBank/DDBJ whole genome shotgun (WGS) entry which is preliminary data.</text>
</comment>
<sequence>MGERNLLRAKALFHVKLAGILETRGLGAADVARLMPEVDPSLVLRWMNADDGKGRIPTGVYMCWLLMALDLRPEELVGPLPGSEHANLQPESGQNPRSAFPEGSDACWLLEALERLVGDFRRHLDEEKGEEVANGSSG</sequence>
<protein>
    <recommendedName>
        <fullName evidence="3">HTH cro/C1-type domain-containing protein</fullName>
    </recommendedName>
</protein>
<gene>
    <name evidence="2" type="ORF">LCGC14_1585630</name>
</gene>
<dbReference type="EMBL" id="LAZR01012532">
    <property type="protein sequence ID" value="KKM26350.1"/>
    <property type="molecule type" value="Genomic_DNA"/>
</dbReference>
<proteinExistence type="predicted"/>
<organism evidence="2">
    <name type="scientific">marine sediment metagenome</name>
    <dbReference type="NCBI Taxonomy" id="412755"/>
    <lineage>
        <taxon>unclassified sequences</taxon>
        <taxon>metagenomes</taxon>
        <taxon>ecological metagenomes</taxon>
    </lineage>
</organism>
<accession>A0A0F9LFU5</accession>
<evidence type="ECO:0000313" key="2">
    <source>
        <dbReference type="EMBL" id="KKM26350.1"/>
    </source>
</evidence>